<keyword evidence="2" id="KW-0812">Transmembrane</keyword>
<evidence type="ECO:0000256" key="2">
    <source>
        <dbReference type="SAM" id="Phobius"/>
    </source>
</evidence>
<protein>
    <submittedName>
        <fullName evidence="3">Uncharacterized protein</fullName>
    </submittedName>
</protein>
<dbReference type="EMBL" id="KL584752">
    <property type="protein sequence ID" value="KEQ98574.1"/>
    <property type="molecule type" value="Genomic_DNA"/>
</dbReference>
<sequence>MSCFESFLCSSRWESKQSTSRIHLHTSSHLPSPTTPPSANNKSRPNCSNTTATYKTTYYRAKKAMIPTILLRQGQRNRFQGFMCIAYACLKTLVMFYRAVAIILLFPC</sequence>
<dbReference type="Proteomes" id="UP000030641">
    <property type="component" value="Unassembled WGS sequence"/>
</dbReference>
<feature type="transmembrane region" description="Helical" evidence="2">
    <location>
        <begin position="82"/>
        <end position="106"/>
    </location>
</feature>
<dbReference type="RefSeq" id="XP_013347101.1">
    <property type="nucleotide sequence ID" value="XM_013491647.1"/>
</dbReference>
<organism evidence="3 4">
    <name type="scientific">Aureobasidium subglaciale (strain EXF-2481)</name>
    <name type="common">Aureobasidium pullulans var. subglaciale</name>
    <dbReference type="NCBI Taxonomy" id="1043005"/>
    <lineage>
        <taxon>Eukaryota</taxon>
        <taxon>Fungi</taxon>
        <taxon>Dikarya</taxon>
        <taxon>Ascomycota</taxon>
        <taxon>Pezizomycotina</taxon>
        <taxon>Dothideomycetes</taxon>
        <taxon>Dothideomycetidae</taxon>
        <taxon>Dothideales</taxon>
        <taxon>Saccotheciaceae</taxon>
        <taxon>Aureobasidium</taxon>
    </lineage>
</organism>
<dbReference type="InParanoid" id="A0A074YQY0"/>
<evidence type="ECO:0000313" key="3">
    <source>
        <dbReference type="EMBL" id="KEQ98574.1"/>
    </source>
</evidence>
<evidence type="ECO:0000256" key="1">
    <source>
        <dbReference type="SAM" id="MobiDB-lite"/>
    </source>
</evidence>
<dbReference type="HOGENOM" id="CLU_2196420_0_0_1"/>
<proteinExistence type="predicted"/>
<keyword evidence="2" id="KW-0472">Membrane</keyword>
<name>A0A074YQY0_AURSE</name>
<keyword evidence="4" id="KW-1185">Reference proteome</keyword>
<gene>
    <name evidence="3" type="ORF">AUEXF2481DRAFT_495608</name>
</gene>
<dbReference type="AlphaFoldDB" id="A0A074YQY0"/>
<feature type="region of interest" description="Disordered" evidence="1">
    <location>
        <begin position="20"/>
        <end position="50"/>
    </location>
</feature>
<accession>A0A074YQY0</accession>
<evidence type="ECO:0000313" key="4">
    <source>
        <dbReference type="Proteomes" id="UP000030641"/>
    </source>
</evidence>
<dbReference type="GeneID" id="25368606"/>
<feature type="compositionally biased region" description="Polar residues" evidence="1">
    <location>
        <begin position="39"/>
        <end position="49"/>
    </location>
</feature>
<reference evidence="3 4" key="1">
    <citation type="journal article" date="2014" name="BMC Genomics">
        <title>Genome sequencing of four Aureobasidium pullulans varieties: biotechnological potential, stress tolerance, and description of new species.</title>
        <authorList>
            <person name="Gostin Ar C."/>
            <person name="Ohm R.A."/>
            <person name="Kogej T."/>
            <person name="Sonjak S."/>
            <person name="Turk M."/>
            <person name="Zajc J."/>
            <person name="Zalar P."/>
            <person name="Grube M."/>
            <person name="Sun H."/>
            <person name="Han J."/>
            <person name="Sharma A."/>
            <person name="Chiniquy J."/>
            <person name="Ngan C.Y."/>
            <person name="Lipzen A."/>
            <person name="Barry K."/>
            <person name="Grigoriev I.V."/>
            <person name="Gunde-Cimerman N."/>
        </authorList>
    </citation>
    <scope>NUCLEOTIDE SEQUENCE [LARGE SCALE GENOMIC DNA]</scope>
    <source>
        <strain evidence="3 4">EXF-2481</strain>
    </source>
</reference>
<keyword evidence="2" id="KW-1133">Transmembrane helix</keyword>